<gene>
    <name evidence="2" type="ORF">E2C01_038646</name>
</gene>
<proteinExistence type="predicted"/>
<organism evidence="2 3">
    <name type="scientific">Portunus trituberculatus</name>
    <name type="common">Swimming crab</name>
    <name type="synonym">Neptunus trituberculatus</name>
    <dbReference type="NCBI Taxonomy" id="210409"/>
    <lineage>
        <taxon>Eukaryota</taxon>
        <taxon>Metazoa</taxon>
        <taxon>Ecdysozoa</taxon>
        <taxon>Arthropoda</taxon>
        <taxon>Crustacea</taxon>
        <taxon>Multicrustacea</taxon>
        <taxon>Malacostraca</taxon>
        <taxon>Eumalacostraca</taxon>
        <taxon>Eucarida</taxon>
        <taxon>Decapoda</taxon>
        <taxon>Pleocyemata</taxon>
        <taxon>Brachyura</taxon>
        <taxon>Eubrachyura</taxon>
        <taxon>Portunoidea</taxon>
        <taxon>Portunidae</taxon>
        <taxon>Portuninae</taxon>
        <taxon>Portunus</taxon>
    </lineage>
</organism>
<comment type="caution">
    <text evidence="2">The sequence shown here is derived from an EMBL/GenBank/DDBJ whole genome shotgun (WGS) entry which is preliminary data.</text>
</comment>
<dbReference type="Proteomes" id="UP000324222">
    <property type="component" value="Unassembled WGS sequence"/>
</dbReference>
<evidence type="ECO:0000313" key="2">
    <source>
        <dbReference type="EMBL" id="MPC44964.1"/>
    </source>
</evidence>
<reference evidence="2" key="1">
    <citation type="submission" date="2019-05" db="EMBL/GenBank/DDBJ databases">
        <title>Another draft genome of Portunus trituberculatus and its Hox gene families provides insights of decapod evolution.</title>
        <authorList>
            <person name="Jeong J.-H."/>
            <person name="Song I."/>
            <person name="Kim S."/>
            <person name="Choi T."/>
            <person name="Kim D."/>
            <person name="Ryu S."/>
            <person name="Kim W."/>
        </authorList>
    </citation>
    <scope>NUCLEOTIDE SEQUENCE [LARGE SCALE GENOMIC DNA]</scope>
    <source>
        <tissue evidence="2">Muscle</tissue>
    </source>
</reference>
<protein>
    <submittedName>
        <fullName evidence="2">Uncharacterized protein</fullName>
    </submittedName>
</protein>
<evidence type="ECO:0000256" key="1">
    <source>
        <dbReference type="SAM" id="MobiDB-lite"/>
    </source>
</evidence>
<sequence length="84" mass="8886">MHHIKKYTFIPIIIFLLEGEGMVSDFLRAPANLGPRLLLTHEREPADGGGGIGSSSSPSGSCPSAQVLRSGGSEVIALFCFLMV</sequence>
<accession>A0A5B7FKM4</accession>
<dbReference type="AlphaFoldDB" id="A0A5B7FKM4"/>
<evidence type="ECO:0000313" key="3">
    <source>
        <dbReference type="Proteomes" id="UP000324222"/>
    </source>
</evidence>
<name>A0A5B7FKM4_PORTR</name>
<feature type="region of interest" description="Disordered" evidence="1">
    <location>
        <begin position="40"/>
        <end position="65"/>
    </location>
</feature>
<dbReference type="EMBL" id="VSRR010006510">
    <property type="protein sequence ID" value="MPC44964.1"/>
    <property type="molecule type" value="Genomic_DNA"/>
</dbReference>
<keyword evidence="3" id="KW-1185">Reference proteome</keyword>